<keyword evidence="1" id="KW-0812">Transmembrane</keyword>
<feature type="transmembrane region" description="Helical" evidence="1">
    <location>
        <begin position="106"/>
        <end position="127"/>
    </location>
</feature>
<dbReference type="AlphaFoldDB" id="A0A812BK18"/>
<sequence length="192" mass="22841">MDTTKDKINPSLAAVSLTPMKSTISTFHKYLLTTVLGDEENVKQEGPDREHFGIHRISIYLSVDSFTFIPSMYKKIFIYLSIYLPIAIFIFYFLSAYSHIRFFRSIYKYILFQCIYISGYSSFLSICQDILFLSIRIFFLSISIYKDILFLFIYLSIYKDILFLFIYLSIYKDILFLFIYLSIRISFFFLSI</sequence>
<proteinExistence type="predicted"/>
<organism evidence="2 3">
    <name type="scientific">Acanthosepion pharaonis</name>
    <name type="common">Pharaoh cuttlefish</name>
    <name type="synonym">Sepia pharaonis</name>
    <dbReference type="NCBI Taxonomy" id="158019"/>
    <lineage>
        <taxon>Eukaryota</taxon>
        <taxon>Metazoa</taxon>
        <taxon>Spiralia</taxon>
        <taxon>Lophotrochozoa</taxon>
        <taxon>Mollusca</taxon>
        <taxon>Cephalopoda</taxon>
        <taxon>Coleoidea</taxon>
        <taxon>Decapodiformes</taxon>
        <taxon>Sepiida</taxon>
        <taxon>Sepiina</taxon>
        <taxon>Sepiidae</taxon>
        <taxon>Acanthosepion</taxon>
    </lineage>
</organism>
<gene>
    <name evidence="2" type="ORF">SPHA_18082</name>
</gene>
<comment type="caution">
    <text evidence="2">The sequence shown here is derived from an EMBL/GenBank/DDBJ whole genome shotgun (WGS) entry which is preliminary data.</text>
</comment>
<keyword evidence="3" id="KW-1185">Reference proteome</keyword>
<evidence type="ECO:0000256" key="1">
    <source>
        <dbReference type="SAM" id="Phobius"/>
    </source>
</evidence>
<dbReference type="EMBL" id="CAHIKZ030000648">
    <property type="protein sequence ID" value="CAE1231374.1"/>
    <property type="molecule type" value="Genomic_DNA"/>
</dbReference>
<feature type="transmembrane region" description="Helical" evidence="1">
    <location>
        <begin position="76"/>
        <end position="94"/>
    </location>
</feature>
<reference evidence="2" key="1">
    <citation type="submission" date="2021-01" db="EMBL/GenBank/DDBJ databases">
        <authorList>
            <person name="Li R."/>
            <person name="Bekaert M."/>
        </authorList>
    </citation>
    <scope>NUCLEOTIDE SEQUENCE</scope>
    <source>
        <strain evidence="2">Farmed</strain>
    </source>
</reference>
<dbReference type="Proteomes" id="UP000597762">
    <property type="component" value="Unassembled WGS sequence"/>
</dbReference>
<evidence type="ECO:0000313" key="2">
    <source>
        <dbReference type="EMBL" id="CAE1231374.1"/>
    </source>
</evidence>
<name>A0A812BK18_ACAPH</name>
<keyword evidence="1" id="KW-0472">Membrane</keyword>
<evidence type="ECO:0000313" key="3">
    <source>
        <dbReference type="Proteomes" id="UP000597762"/>
    </source>
</evidence>
<accession>A0A812BK18</accession>
<protein>
    <submittedName>
        <fullName evidence="2">Uncharacterized protein</fullName>
    </submittedName>
</protein>
<keyword evidence="1" id="KW-1133">Transmembrane helix</keyword>